<protein>
    <submittedName>
        <fullName evidence="3">Winged helix-turn-helix transcriptional regulator</fullName>
    </submittedName>
</protein>
<dbReference type="PROSITE" id="PS50995">
    <property type="entry name" value="HTH_MARR_2"/>
    <property type="match status" value="1"/>
</dbReference>
<evidence type="ECO:0000259" key="2">
    <source>
        <dbReference type="PROSITE" id="PS50995"/>
    </source>
</evidence>
<proteinExistence type="predicted"/>
<dbReference type="SUPFAM" id="SSF46785">
    <property type="entry name" value="Winged helix' DNA-binding domain"/>
    <property type="match status" value="1"/>
</dbReference>
<dbReference type="Proteomes" id="UP000661025">
    <property type="component" value="Unassembled WGS sequence"/>
</dbReference>
<dbReference type="InterPro" id="IPR000835">
    <property type="entry name" value="HTH_MarR-typ"/>
</dbReference>
<dbReference type="EMBL" id="JACYXT010000001">
    <property type="protein sequence ID" value="MBD9722512.1"/>
    <property type="molecule type" value="Genomic_DNA"/>
</dbReference>
<dbReference type="Pfam" id="PF12802">
    <property type="entry name" value="MarR_2"/>
    <property type="match status" value="1"/>
</dbReference>
<dbReference type="GO" id="GO:0003700">
    <property type="term" value="F:DNA-binding transcription factor activity"/>
    <property type="evidence" value="ECO:0007669"/>
    <property type="project" value="InterPro"/>
</dbReference>
<dbReference type="Gene3D" id="1.10.10.10">
    <property type="entry name" value="Winged helix-like DNA-binding domain superfamily/Winged helix DNA-binding domain"/>
    <property type="match status" value="1"/>
</dbReference>
<dbReference type="PANTHER" id="PTHR33164">
    <property type="entry name" value="TRANSCRIPTIONAL REGULATOR, MARR FAMILY"/>
    <property type="match status" value="1"/>
</dbReference>
<evidence type="ECO:0000256" key="1">
    <source>
        <dbReference type="SAM" id="MobiDB-lite"/>
    </source>
</evidence>
<sequence>MIDLERLHLDLMWLETALWNTLDTRLRAECDLPITWFLVMRFLVRHPGSRIHDTAQEFGITTGGTSKVVDRIEAAGYCRRRPHPHDRRSAIVELTPDGQDLVSRAVEVCEAELRRQVGSEATDQSLERFAATLGTLRAALSPGGRQASIERGPGAGALDPGE</sequence>
<dbReference type="SMART" id="SM00347">
    <property type="entry name" value="HTH_MARR"/>
    <property type="match status" value="1"/>
</dbReference>
<feature type="region of interest" description="Disordered" evidence="1">
    <location>
        <begin position="140"/>
        <end position="162"/>
    </location>
</feature>
<dbReference type="InterPro" id="IPR036388">
    <property type="entry name" value="WH-like_DNA-bd_sf"/>
</dbReference>
<dbReference type="GeneID" id="79928643"/>
<reference evidence="3" key="1">
    <citation type="submission" date="2020-09" db="EMBL/GenBank/DDBJ databases">
        <title>Streptomyces canutascabiei sp. nov., which causes potato common scab and is distributed across the world.</title>
        <authorList>
            <person name="Nguyen H.P."/>
            <person name="Weisberg A.J."/>
            <person name="Chang J.H."/>
            <person name="Clarke C.R."/>
        </authorList>
    </citation>
    <scope>NUCLEOTIDE SEQUENCE</scope>
    <source>
        <strain evidence="3">ID-01-6.2a</strain>
    </source>
</reference>
<dbReference type="PANTHER" id="PTHR33164:SF43">
    <property type="entry name" value="HTH-TYPE TRANSCRIPTIONAL REPRESSOR YETL"/>
    <property type="match status" value="1"/>
</dbReference>
<dbReference type="GO" id="GO:0006950">
    <property type="term" value="P:response to stress"/>
    <property type="evidence" value="ECO:0007669"/>
    <property type="project" value="TreeGrafter"/>
</dbReference>
<evidence type="ECO:0000313" key="4">
    <source>
        <dbReference type="Proteomes" id="UP000661025"/>
    </source>
</evidence>
<dbReference type="PRINTS" id="PR00598">
    <property type="entry name" value="HTHMARR"/>
</dbReference>
<organism evidence="3 4">
    <name type="scientific">Streptomyces caniscabiei</name>
    <dbReference type="NCBI Taxonomy" id="2746961"/>
    <lineage>
        <taxon>Bacteria</taxon>
        <taxon>Bacillati</taxon>
        <taxon>Actinomycetota</taxon>
        <taxon>Actinomycetes</taxon>
        <taxon>Kitasatosporales</taxon>
        <taxon>Streptomycetaceae</taxon>
        <taxon>Streptomyces</taxon>
    </lineage>
</organism>
<dbReference type="InterPro" id="IPR036390">
    <property type="entry name" value="WH_DNA-bd_sf"/>
</dbReference>
<feature type="domain" description="HTH marR-type" evidence="2">
    <location>
        <begin position="1"/>
        <end position="138"/>
    </location>
</feature>
<dbReference type="AlphaFoldDB" id="A0A927KZC9"/>
<accession>A0A927KZC9</accession>
<name>A0A927KZC9_9ACTN</name>
<evidence type="ECO:0000313" key="3">
    <source>
        <dbReference type="EMBL" id="MBD9722512.1"/>
    </source>
</evidence>
<dbReference type="RefSeq" id="WP_192359684.1">
    <property type="nucleotide sequence ID" value="NZ_CP119182.1"/>
</dbReference>
<comment type="caution">
    <text evidence="3">The sequence shown here is derived from an EMBL/GenBank/DDBJ whole genome shotgun (WGS) entry which is preliminary data.</text>
</comment>
<dbReference type="InterPro" id="IPR039422">
    <property type="entry name" value="MarR/SlyA-like"/>
</dbReference>
<gene>
    <name evidence="3" type="ORF">IHE70_04500</name>
</gene>